<dbReference type="Pfam" id="PF03478">
    <property type="entry name" value="Beta-prop_KIB1-4"/>
    <property type="match status" value="1"/>
</dbReference>
<dbReference type="PANTHER" id="PTHR45463">
    <property type="entry name" value="OS09G0392200 PROTEIN"/>
    <property type="match status" value="1"/>
</dbReference>
<name>A0A151RL68_CAJCA</name>
<gene>
    <name evidence="2" type="ORF">KK1_035257</name>
</gene>
<proteinExistence type="predicted"/>
<dbReference type="InterPro" id="IPR036047">
    <property type="entry name" value="F-box-like_dom_sf"/>
</dbReference>
<dbReference type="PANTHER" id="PTHR45463:SF4">
    <property type="entry name" value="REGULATION PROTEIN, PUTATIVE-RELATED"/>
    <property type="match status" value="1"/>
</dbReference>
<dbReference type="SUPFAM" id="SSF81383">
    <property type="entry name" value="F-box domain"/>
    <property type="match status" value="1"/>
</dbReference>
<dbReference type="SMART" id="SM00256">
    <property type="entry name" value="FBOX"/>
    <property type="match status" value="1"/>
</dbReference>
<sequence length="305" mass="34667">MRKGWSDLPHELLSQIASGLGLIEFLSFRGVCKDWYVASSKLSPEPEDKSFRSDPWFLIYEGEGSEFSLLTDQDHKPYTISIPELVGATCLASKEGWLLVFCCGSLFFFCPFSRAKIELPDCPFNEVTEHVAAFSSAPTSEDCIVAVANRSKECELHLYTICRGQKEWAMYDYSRRSKFNIIRSALFYQGEIHFLDGGDGLVTFNSESKTKESRWKTYSIGPTSDVPASDLLYYELRDNPFQSKYRSKVRDASLSTCGTIIPHDGGEHDIFPNESIEAEEPSTSRHLKGVWIQPRYIYVPPGQRW</sequence>
<feature type="domain" description="F-box" evidence="1">
    <location>
        <begin position="8"/>
        <end position="48"/>
    </location>
</feature>
<dbReference type="Pfam" id="PF00646">
    <property type="entry name" value="F-box"/>
    <property type="match status" value="1"/>
</dbReference>
<dbReference type="InterPro" id="IPR001810">
    <property type="entry name" value="F-box_dom"/>
</dbReference>
<dbReference type="OrthoDB" id="784120at2759"/>
<accession>A0A151RL68</accession>
<dbReference type="EMBL" id="KQ483673">
    <property type="protein sequence ID" value="KYP43301.1"/>
    <property type="molecule type" value="Genomic_DNA"/>
</dbReference>
<dbReference type="AlphaFoldDB" id="A0A151RL68"/>
<evidence type="ECO:0000313" key="3">
    <source>
        <dbReference type="Proteomes" id="UP000075243"/>
    </source>
</evidence>
<reference evidence="2" key="1">
    <citation type="journal article" date="2012" name="Nat. Biotechnol.">
        <title>Draft genome sequence of pigeonpea (Cajanus cajan), an orphan legume crop of resource-poor farmers.</title>
        <authorList>
            <person name="Varshney R.K."/>
            <person name="Chen W."/>
            <person name="Li Y."/>
            <person name="Bharti A.K."/>
            <person name="Saxena R.K."/>
            <person name="Schlueter J.A."/>
            <person name="Donoghue M.T."/>
            <person name="Azam S."/>
            <person name="Fan G."/>
            <person name="Whaley A.M."/>
            <person name="Farmer A.D."/>
            <person name="Sheridan J."/>
            <person name="Iwata A."/>
            <person name="Tuteja R."/>
            <person name="Penmetsa R.V."/>
            <person name="Wu W."/>
            <person name="Upadhyaya H.D."/>
            <person name="Yang S.P."/>
            <person name="Shah T."/>
            <person name="Saxena K.B."/>
            <person name="Michael T."/>
            <person name="McCombie W.R."/>
            <person name="Yang B."/>
            <person name="Zhang G."/>
            <person name="Yang H."/>
            <person name="Wang J."/>
            <person name="Spillane C."/>
            <person name="Cook D.R."/>
            <person name="May G.D."/>
            <person name="Xu X."/>
            <person name="Jackson S.A."/>
        </authorList>
    </citation>
    <scope>NUCLEOTIDE SEQUENCE [LARGE SCALE GENOMIC DNA]</scope>
</reference>
<keyword evidence="3" id="KW-1185">Reference proteome</keyword>
<dbReference type="Gramene" id="C.cajan_32210.t">
    <property type="protein sequence ID" value="C.cajan_32210.t.cds1"/>
    <property type="gene ID" value="C.cajan_32210"/>
</dbReference>
<dbReference type="InterPro" id="IPR005174">
    <property type="entry name" value="KIB1-4_b-propeller"/>
</dbReference>
<dbReference type="Gene3D" id="1.20.1280.50">
    <property type="match status" value="1"/>
</dbReference>
<evidence type="ECO:0000313" key="2">
    <source>
        <dbReference type="EMBL" id="KYP43301.1"/>
    </source>
</evidence>
<dbReference type="Proteomes" id="UP000075243">
    <property type="component" value="Unassembled WGS sequence"/>
</dbReference>
<protein>
    <submittedName>
        <fullName evidence="2">F-box protein At4g00893 family</fullName>
    </submittedName>
</protein>
<dbReference type="STRING" id="3821.A0A151RL68"/>
<evidence type="ECO:0000259" key="1">
    <source>
        <dbReference type="SMART" id="SM00256"/>
    </source>
</evidence>
<organism evidence="2 3">
    <name type="scientific">Cajanus cajan</name>
    <name type="common">Pigeon pea</name>
    <name type="synonym">Cajanus indicus</name>
    <dbReference type="NCBI Taxonomy" id="3821"/>
    <lineage>
        <taxon>Eukaryota</taxon>
        <taxon>Viridiplantae</taxon>
        <taxon>Streptophyta</taxon>
        <taxon>Embryophyta</taxon>
        <taxon>Tracheophyta</taxon>
        <taxon>Spermatophyta</taxon>
        <taxon>Magnoliopsida</taxon>
        <taxon>eudicotyledons</taxon>
        <taxon>Gunneridae</taxon>
        <taxon>Pentapetalae</taxon>
        <taxon>rosids</taxon>
        <taxon>fabids</taxon>
        <taxon>Fabales</taxon>
        <taxon>Fabaceae</taxon>
        <taxon>Papilionoideae</taxon>
        <taxon>50 kb inversion clade</taxon>
        <taxon>NPAAA clade</taxon>
        <taxon>indigoferoid/millettioid clade</taxon>
        <taxon>Phaseoleae</taxon>
        <taxon>Cajanus</taxon>
    </lineage>
</organism>
<dbReference type="OMA" id="GIWIQPR"/>